<protein>
    <submittedName>
        <fullName evidence="2">Glycosyltransferase</fullName>
    </submittedName>
</protein>
<organism evidence="2 3">
    <name type="scientific">Xylanibacter rodentium</name>
    <dbReference type="NCBI Taxonomy" id="2736289"/>
    <lineage>
        <taxon>Bacteria</taxon>
        <taxon>Pseudomonadati</taxon>
        <taxon>Bacteroidota</taxon>
        <taxon>Bacteroidia</taxon>
        <taxon>Bacteroidales</taxon>
        <taxon>Prevotellaceae</taxon>
        <taxon>Xylanibacter</taxon>
    </lineage>
</organism>
<dbReference type="PANTHER" id="PTHR43179">
    <property type="entry name" value="RHAMNOSYLTRANSFERASE WBBL"/>
    <property type="match status" value="1"/>
</dbReference>
<gene>
    <name evidence="2" type="ORF">HPS55_00830</name>
</gene>
<dbReference type="Proteomes" id="UP001193734">
    <property type="component" value="Unassembled WGS sequence"/>
</dbReference>
<feature type="domain" description="Glycosyltransferase 2-like" evidence="1">
    <location>
        <begin position="4"/>
        <end position="188"/>
    </location>
</feature>
<dbReference type="SUPFAM" id="SSF53448">
    <property type="entry name" value="Nucleotide-diphospho-sugar transferases"/>
    <property type="match status" value="1"/>
</dbReference>
<dbReference type="PANTHER" id="PTHR43179:SF7">
    <property type="entry name" value="RHAMNOSYLTRANSFERASE WBBL"/>
    <property type="match status" value="1"/>
</dbReference>
<dbReference type="InterPro" id="IPR029044">
    <property type="entry name" value="Nucleotide-diphossugar_trans"/>
</dbReference>
<evidence type="ECO:0000259" key="1">
    <source>
        <dbReference type="Pfam" id="PF00535"/>
    </source>
</evidence>
<dbReference type="InterPro" id="IPR001173">
    <property type="entry name" value="Glyco_trans_2-like"/>
</dbReference>
<evidence type="ECO:0000313" key="3">
    <source>
        <dbReference type="Proteomes" id="UP001193734"/>
    </source>
</evidence>
<reference evidence="2 3" key="1">
    <citation type="submission" date="2020-05" db="EMBL/GenBank/DDBJ databases">
        <title>Distinct polysaccharide utilization as determinants for interspecies competition between intestinal Prevotella spp.</title>
        <authorList>
            <person name="Galvez E.J.C."/>
            <person name="Iljazovic A."/>
            <person name="Strowig T."/>
        </authorList>
    </citation>
    <scope>NUCLEOTIDE SEQUENCE [LARGE SCALE GENOMIC DNA]</scope>
    <source>
        <strain evidence="2 3">PROD</strain>
    </source>
</reference>
<evidence type="ECO:0000313" key="2">
    <source>
        <dbReference type="EMBL" id="NPE12890.1"/>
    </source>
</evidence>
<proteinExistence type="predicted"/>
<dbReference type="Gene3D" id="3.90.550.10">
    <property type="entry name" value="Spore Coat Polysaccharide Biosynthesis Protein SpsA, Chain A"/>
    <property type="match status" value="1"/>
</dbReference>
<keyword evidence="3" id="KW-1185">Reference proteome</keyword>
<comment type="caution">
    <text evidence="2">The sequence shown here is derived from an EMBL/GenBank/DDBJ whole genome shotgun (WGS) entry which is preliminary data.</text>
</comment>
<dbReference type="CDD" id="cd04186">
    <property type="entry name" value="GT_2_like_c"/>
    <property type="match status" value="1"/>
</dbReference>
<dbReference type="Pfam" id="PF00535">
    <property type="entry name" value="Glycos_transf_2"/>
    <property type="match status" value="1"/>
</dbReference>
<dbReference type="EMBL" id="JABKKE010000001">
    <property type="protein sequence ID" value="NPE12890.1"/>
    <property type="molecule type" value="Genomic_DNA"/>
</dbReference>
<sequence>MKLTVIIVSYNVKFYVEQCLNSLEKALEGIDSEIFIVDNHSRDGSVSYLSKRYHDINIIDSSHNLGFARANNIAYRQSSGEYVLLLNPDTFVGEDTIRKAVDFMDEHPRAGGVGVKMLNPDGTFAKESRRGLPTPMTSFYKMCGLCERFPASRIFGRYYMSYLDRDEAARIEVISGAFFLLRRSATDAVGCLDEDFFMYGEDIDLSYRLLKGGFENWYLPQPIMHYKGESTHKTSFRYVHVFYQAMLIFFRKHYSHLGFWITLPIKTAIYAKAFMALIQMTLPNIRKAIGLMDRRAMDTRYIFIGRSKMVERCTSVARRYGLTSEFRTVDTPDVAMEQNMFGKIRTDMPVCVVYDTEIFGYATMLEIMSANTNDKIKLGTYSEKTKIIITPSEIIQ</sequence>
<dbReference type="GeneID" id="82156300"/>
<accession>A0ABX2ATC9</accession>
<name>A0ABX2ATC9_9BACT</name>
<dbReference type="RefSeq" id="WP_172173635.1">
    <property type="nucleotide sequence ID" value="NZ_CASGIA010000011.1"/>
</dbReference>